<evidence type="ECO:0000313" key="8">
    <source>
        <dbReference type="EMBL" id="MTV31950.1"/>
    </source>
</evidence>
<evidence type="ECO:0000256" key="4">
    <source>
        <dbReference type="ARBA" id="ARBA00017871"/>
    </source>
</evidence>
<dbReference type="SUPFAM" id="SSF54373">
    <property type="entry name" value="FAD-linked reductases, C-terminal domain"/>
    <property type="match status" value="1"/>
</dbReference>
<dbReference type="Gene3D" id="3.50.50.60">
    <property type="entry name" value="FAD/NAD(P)-binding domain"/>
    <property type="match status" value="1"/>
</dbReference>
<reference evidence="8 9" key="1">
    <citation type="submission" date="2019-11" db="EMBL/GenBank/DDBJ databases">
        <title>Whole-genome sequence of a Rhodoblastus acidophilus DSM 142.</title>
        <authorList>
            <person name="Kyndt J.A."/>
            <person name="Meyer T.E."/>
        </authorList>
    </citation>
    <scope>NUCLEOTIDE SEQUENCE [LARGE SCALE GENOMIC DNA]</scope>
    <source>
        <strain evidence="8 9">DSM 142</strain>
    </source>
</reference>
<dbReference type="InterPro" id="IPR036188">
    <property type="entry name" value="FAD/NAD-bd_sf"/>
</dbReference>
<dbReference type="RefSeq" id="WP_264586246.1">
    <property type="nucleotide sequence ID" value="NZ_JAOQNR010000013.1"/>
</dbReference>
<proteinExistence type="inferred from homology"/>
<comment type="pathway">
    <text evidence="1">Plant hormone metabolism; auxin biosynthesis.</text>
</comment>
<evidence type="ECO:0000259" key="7">
    <source>
        <dbReference type="Pfam" id="PF01593"/>
    </source>
</evidence>
<protein>
    <recommendedName>
        <fullName evidence="4">Tryptophan 2-monooxygenase</fullName>
        <ecNumber evidence="3">1.13.12.3</ecNumber>
    </recommendedName>
</protein>
<gene>
    <name evidence="8" type="ORF">GJ654_13235</name>
</gene>
<organism evidence="8 9">
    <name type="scientific">Rhodoblastus acidophilus</name>
    <name type="common">Rhodopseudomonas acidophila</name>
    <dbReference type="NCBI Taxonomy" id="1074"/>
    <lineage>
        <taxon>Bacteria</taxon>
        <taxon>Pseudomonadati</taxon>
        <taxon>Pseudomonadota</taxon>
        <taxon>Alphaproteobacteria</taxon>
        <taxon>Hyphomicrobiales</taxon>
        <taxon>Rhodoblastaceae</taxon>
        <taxon>Rhodoblastus</taxon>
    </lineage>
</organism>
<sequence>MSAEFDLVIIGAGAAGVGAARRLAGENFSVLALEAAPRVGGRVFTTQIKDMHLDFGAEWLHSAARNPWTDMAGRLGFALDRRRANWWMQYKNLGFSVEEQAAAGAAYAAWSEALAGAPGDCAAKVLAPESAWSGYIRAIAGYVSGAELEAMSARDYAAYDEASTSDNWRIFEGFGALTAAAWPEKIPLRLATAVTSVTLPPGGVALSTRAGRIFARTVVCTVSTDVLAGVSIRWPREFAPWREAAAHLPLGRNEKLFFEILDDRCFEADTHLIGDPRDPATAAYDIRPFGRPVIECFLGGASALAMERDGPASAFSNALDALVRLFGADVRRALRPLVATHWGRDPRIGGAYSYALPGCAGSREKLARPFEDRFFFAGEATDPRDFTAAHGAYASGWRAAEEALAALARRR</sequence>
<dbReference type="GO" id="GO:0050361">
    <property type="term" value="F:tryptophan 2-monooxygenase activity"/>
    <property type="evidence" value="ECO:0007669"/>
    <property type="project" value="UniProtKB-EC"/>
</dbReference>
<dbReference type="PANTHER" id="PTHR10742:SF410">
    <property type="entry name" value="LYSINE-SPECIFIC HISTONE DEMETHYLASE 2"/>
    <property type="match status" value="1"/>
</dbReference>
<evidence type="ECO:0000256" key="3">
    <source>
        <dbReference type="ARBA" id="ARBA00012535"/>
    </source>
</evidence>
<dbReference type="AlphaFoldDB" id="A0A6N8DN35"/>
<dbReference type="PANTHER" id="PTHR10742">
    <property type="entry name" value="FLAVIN MONOAMINE OXIDASE"/>
    <property type="match status" value="1"/>
</dbReference>
<evidence type="ECO:0000256" key="2">
    <source>
        <dbReference type="ARBA" id="ARBA00005833"/>
    </source>
</evidence>
<evidence type="ECO:0000313" key="9">
    <source>
        <dbReference type="Proteomes" id="UP000439113"/>
    </source>
</evidence>
<feature type="domain" description="Amine oxidase" evidence="7">
    <location>
        <begin position="132"/>
        <end position="403"/>
    </location>
</feature>
<name>A0A6N8DN35_RHOAC</name>
<comment type="catalytic activity">
    <reaction evidence="6">
        <text>L-tryptophan + O2 = indole-3-acetamide + CO2 + H2O</text>
        <dbReference type="Rhea" id="RHEA:16165"/>
        <dbReference type="ChEBI" id="CHEBI:15377"/>
        <dbReference type="ChEBI" id="CHEBI:15379"/>
        <dbReference type="ChEBI" id="CHEBI:16031"/>
        <dbReference type="ChEBI" id="CHEBI:16526"/>
        <dbReference type="ChEBI" id="CHEBI:57912"/>
        <dbReference type="EC" id="1.13.12.3"/>
    </reaction>
</comment>
<dbReference type="EMBL" id="WNKS01000012">
    <property type="protein sequence ID" value="MTV31950.1"/>
    <property type="molecule type" value="Genomic_DNA"/>
</dbReference>
<dbReference type="Pfam" id="PF01593">
    <property type="entry name" value="Amino_oxidase"/>
    <property type="match status" value="1"/>
</dbReference>
<dbReference type="InterPro" id="IPR050281">
    <property type="entry name" value="Flavin_monoamine_oxidase"/>
</dbReference>
<evidence type="ECO:0000256" key="1">
    <source>
        <dbReference type="ARBA" id="ARBA00004814"/>
    </source>
</evidence>
<dbReference type="Pfam" id="PF13450">
    <property type="entry name" value="NAD_binding_8"/>
    <property type="match status" value="1"/>
</dbReference>
<accession>A0A6N8DN35</accession>
<evidence type="ECO:0000256" key="6">
    <source>
        <dbReference type="ARBA" id="ARBA00047321"/>
    </source>
</evidence>
<dbReference type="Proteomes" id="UP000439113">
    <property type="component" value="Unassembled WGS sequence"/>
</dbReference>
<comment type="caution">
    <text evidence="8">The sequence shown here is derived from an EMBL/GenBank/DDBJ whole genome shotgun (WGS) entry which is preliminary data.</text>
</comment>
<dbReference type="InterPro" id="IPR002937">
    <property type="entry name" value="Amino_oxidase"/>
</dbReference>
<keyword evidence="5" id="KW-0073">Auxin biosynthesis</keyword>
<comment type="similarity">
    <text evidence="2">Belongs to the tryptophan 2-monooxygenase family.</text>
</comment>
<dbReference type="SUPFAM" id="SSF51905">
    <property type="entry name" value="FAD/NAD(P)-binding domain"/>
    <property type="match status" value="1"/>
</dbReference>
<evidence type="ECO:0000256" key="5">
    <source>
        <dbReference type="ARBA" id="ARBA00023070"/>
    </source>
</evidence>
<dbReference type="GO" id="GO:0009851">
    <property type="term" value="P:auxin biosynthetic process"/>
    <property type="evidence" value="ECO:0007669"/>
    <property type="project" value="UniProtKB-KW"/>
</dbReference>
<dbReference type="EC" id="1.13.12.3" evidence="3"/>